<dbReference type="Proteomes" id="UP000663832">
    <property type="component" value="Unassembled WGS sequence"/>
</dbReference>
<gene>
    <name evidence="2" type="ORF">BJG266_LOCUS17983</name>
    <name evidence="3" type="ORF">QVE165_LOCUS20391</name>
</gene>
<comment type="caution">
    <text evidence="2">The sequence shown here is derived from an EMBL/GenBank/DDBJ whole genome shotgun (WGS) entry which is preliminary data.</text>
</comment>
<dbReference type="Proteomes" id="UP000663877">
    <property type="component" value="Unassembled WGS sequence"/>
</dbReference>
<dbReference type="OrthoDB" id="10063988at2759"/>
<dbReference type="AlphaFoldDB" id="A0A814JRU8"/>
<name>A0A814JRU8_9BILA</name>
<feature type="signal peptide" evidence="1">
    <location>
        <begin position="1"/>
        <end position="20"/>
    </location>
</feature>
<evidence type="ECO:0000313" key="2">
    <source>
        <dbReference type="EMBL" id="CAF1039474.1"/>
    </source>
</evidence>
<keyword evidence="4" id="KW-1185">Reference proteome</keyword>
<dbReference type="EMBL" id="CAJNOM010000128">
    <property type="protein sequence ID" value="CAF1102722.1"/>
    <property type="molecule type" value="Genomic_DNA"/>
</dbReference>
<feature type="chain" id="PRO_5036224961" evidence="1">
    <location>
        <begin position="21"/>
        <end position="387"/>
    </location>
</feature>
<sequence length="387" mass="41524">MFHICFFLWLLFNLIIFINGNHFLGGTITWQPLNKSASGTPVAIVITQTYSWSTSYVKCNSTQIANSELISTDLSYNGINNTLDCIINCGSGSVGYIAPPIIPFCTDASSKQGTVVGQRSDIVYLQENDDFTAAFQDTGWRVLTASSSNIWSLASRIAIQPRSDNGLYNTAPVATVMSPINIPNNQTSVISVPVGDADGDTTKCRWANGSNECGGVCPPSSLPPNTSIYPNCTIVITGQNIGDWFAVALVVEDFINSSSTFPLSSVPVQFLVQVVTPPSCSIPPDIIGLPAEQSCIPVKVGEIFNSQLIAINYCGANITIQDIATLSFSGMTKSAITKLNATIYYKNLTWIPTLNQLGYQVMCAMAINSTTAITTSTTTTTETTYTT</sequence>
<proteinExistence type="predicted"/>
<reference evidence="2" key="1">
    <citation type="submission" date="2021-02" db="EMBL/GenBank/DDBJ databases">
        <authorList>
            <person name="Nowell W R."/>
        </authorList>
    </citation>
    <scope>NUCLEOTIDE SEQUENCE</scope>
</reference>
<evidence type="ECO:0000313" key="4">
    <source>
        <dbReference type="Proteomes" id="UP000663832"/>
    </source>
</evidence>
<dbReference type="EMBL" id="CAJNOI010000090">
    <property type="protein sequence ID" value="CAF1039474.1"/>
    <property type="molecule type" value="Genomic_DNA"/>
</dbReference>
<accession>A0A814JRU8</accession>
<organism evidence="2 5">
    <name type="scientific">Adineta steineri</name>
    <dbReference type="NCBI Taxonomy" id="433720"/>
    <lineage>
        <taxon>Eukaryota</taxon>
        <taxon>Metazoa</taxon>
        <taxon>Spiralia</taxon>
        <taxon>Gnathifera</taxon>
        <taxon>Rotifera</taxon>
        <taxon>Eurotatoria</taxon>
        <taxon>Bdelloidea</taxon>
        <taxon>Adinetida</taxon>
        <taxon>Adinetidae</taxon>
        <taxon>Adineta</taxon>
    </lineage>
</organism>
<evidence type="ECO:0000313" key="5">
    <source>
        <dbReference type="Proteomes" id="UP000663877"/>
    </source>
</evidence>
<protein>
    <submittedName>
        <fullName evidence="2">Uncharacterized protein</fullName>
    </submittedName>
</protein>
<evidence type="ECO:0000313" key="3">
    <source>
        <dbReference type="EMBL" id="CAF1102722.1"/>
    </source>
</evidence>
<keyword evidence="1" id="KW-0732">Signal</keyword>
<evidence type="ECO:0000256" key="1">
    <source>
        <dbReference type="SAM" id="SignalP"/>
    </source>
</evidence>